<comment type="caution">
    <text evidence="8">The sequence shown here is derived from an EMBL/GenBank/DDBJ whole genome shotgun (WGS) entry which is preliminary data.</text>
</comment>
<sequence length="574" mass="61043">MGLSPSPSRTSLLSAAPSADDYGSLHSTDDGGSTTPELRAPLRIKGLPETPQSSSVLPLTTPSALFDGESLGPLLSHALRPAAEMTPGAESESDAEGLLARHHQFQLGEADLTTGWSWQELRAQSYSLIVLGFPITIAAVVSGLNNTLTTTILGNMGTQELAAASLALLVASSTAVAPLMGLLMALETLCSQAYTGSSDPGMPGVYLQRCLLICTLVFTPIIVVWWHIHPIFLAMGQDAELAIMAARYLRYVVLMVVSEMVFEGMKKFYIAQGLTRQIAVIHCAGVISGLPLFYLLTIHPATSVGMVGVPLSITGAMVGAITMASLWLRRSERSLGWTGFTWKALQGWGQMARLAIPGCVMLTTELWALSLLGFAMAYFGPQALAAQAIAMTSLQFGMAAFQSIIVVIGSRVGNYLGLAMPNRARFITWSGLILGTVMASVAAVLLTVFAEQWAQLFNKDPKVRAIVSAMMPLLAFLLVCQTVSGIASGVLRGQGRPKVSAMANVICYYAVAVPLGLLLIKFTHLGLLGLWMAFLAAIFLSALFQVIVVLRSNWAVEVDKCRARLAPDSTPAGP</sequence>
<keyword evidence="9" id="KW-1185">Reference proteome</keyword>
<dbReference type="NCBIfam" id="TIGR00797">
    <property type="entry name" value="matE"/>
    <property type="match status" value="1"/>
</dbReference>
<feature type="transmembrane region" description="Helical" evidence="7">
    <location>
        <begin position="503"/>
        <end position="522"/>
    </location>
</feature>
<dbReference type="GO" id="GO:0042910">
    <property type="term" value="F:xenobiotic transmembrane transporter activity"/>
    <property type="evidence" value="ECO:0007669"/>
    <property type="project" value="InterPro"/>
</dbReference>
<feature type="transmembrane region" description="Helical" evidence="7">
    <location>
        <begin position="308"/>
        <end position="328"/>
    </location>
</feature>
<evidence type="ECO:0000256" key="6">
    <source>
        <dbReference type="SAM" id="MobiDB-lite"/>
    </source>
</evidence>
<keyword evidence="5 7" id="KW-0472">Membrane</keyword>
<evidence type="ECO:0000256" key="5">
    <source>
        <dbReference type="ARBA" id="ARBA00023136"/>
    </source>
</evidence>
<feature type="transmembrane region" description="Helical" evidence="7">
    <location>
        <begin position="164"/>
        <end position="186"/>
    </location>
</feature>
<dbReference type="GO" id="GO:0016020">
    <property type="term" value="C:membrane"/>
    <property type="evidence" value="ECO:0007669"/>
    <property type="project" value="UniProtKB-SubCell"/>
</dbReference>
<dbReference type="OrthoDB" id="2126698at2759"/>
<keyword evidence="4 7" id="KW-1133">Transmembrane helix</keyword>
<evidence type="ECO:0000256" key="4">
    <source>
        <dbReference type="ARBA" id="ARBA00022989"/>
    </source>
</evidence>
<feature type="transmembrane region" description="Helical" evidence="7">
    <location>
        <begin position="126"/>
        <end position="144"/>
    </location>
</feature>
<feature type="transmembrane region" description="Helical" evidence="7">
    <location>
        <begin position="528"/>
        <end position="550"/>
    </location>
</feature>
<dbReference type="InterPro" id="IPR045069">
    <property type="entry name" value="MATE_euk"/>
</dbReference>
<dbReference type="AlphaFoldDB" id="A0A9W8B8S8"/>
<reference evidence="8" key="1">
    <citation type="submission" date="2022-07" db="EMBL/GenBank/DDBJ databases">
        <title>Phylogenomic reconstructions and comparative analyses of Kickxellomycotina fungi.</title>
        <authorList>
            <person name="Reynolds N.K."/>
            <person name="Stajich J.E."/>
            <person name="Barry K."/>
            <person name="Grigoriev I.V."/>
            <person name="Crous P."/>
            <person name="Smith M.E."/>
        </authorList>
    </citation>
    <scope>NUCLEOTIDE SEQUENCE</scope>
    <source>
        <strain evidence="8">RSA 567</strain>
    </source>
</reference>
<comment type="similarity">
    <text evidence="2">Belongs to the multi antimicrobial extrusion (MATE) (TC 2.A.66.1) family.</text>
</comment>
<feature type="transmembrane region" description="Helical" evidence="7">
    <location>
        <begin position="248"/>
        <end position="265"/>
    </location>
</feature>
<proteinExistence type="inferred from homology"/>
<feature type="transmembrane region" description="Helical" evidence="7">
    <location>
        <begin position="429"/>
        <end position="450"/>
    </location>
</feature>
<feature type="transmembrane region" description="Helical" evidence="7">
    <location>
        <begin position="206"/>
        <end position="228"/>
    </location>
</feature>
<feature type="compositionally biased region" description="Low complexity" evidence="6">
    <location>
        <begin position="1"/>
        <end position="19"/>
    </location>
</feature>
<evidence type="ECO:0000256" key="3">
    <source>
        <dbReference type="ARBA" id="ARBA00022692"/>
    </source>
</evidence>
<dbReference type="Pfam" id="PF01554">
    <property type="entry name" value="MatE"/>
    <property type="match status" value="2"/>
</dbReference>
<keyword evidence="3 7" id="KW-0812">Transmembrane</keyword>
<dbReference type="CDD" id="cd13132">
    <property type="entry name" value="MATE_eukaryotic"/>
    <property type="match status" value="1"/>
</dbReference>
<name>A0A9W8B8S8_9FUNG</name>
<dbReference type="EMBL" id="JANBQB010000168">
    <property type="protein sequence ID" value="KAJ1980447.1"/>
    <property type="molecule type" value="Genomic_DNA"/>
</dbReference>
<feature type="transmembrane region" description="Helical" evidence="7">
    <location>
        <begin position="277"/>
        <end position="296"/>
    </location>
</feature>
<feature type="transmembrane region" description="Helical" evidence="7">
    <location>
        <begin position="385"/>
        <end position="408"/>
    </location>
</feature>
<gene>
    <name evidence="8" type="primary">ERC1_2</name>
    <name evidence="8" type="ORF">H4R34_002454</name>
</gene>
<evidence type="ECO:0000256" key="7">
    <source>
        <dbReference type="SAM" id="Phobius"/>
    </source>
</evidence>
<comment type="subcellular location">
    <subcellularLocation>
        <location evidence="1">Membrane</location>
        <topology evidence="1">Multi-pass membrane protein</topology>
    </subcellularLocation>
</comment>
<accession>A0A9W8B8S8</accession>
<dbReference type="Proteomes" id="UP001151582">
    <property type="component" value="Unassembled WGS sequence"/>
</dbReference>
<feature type="transmembrane region" description="Helical" evidence="7">
    <location>
        <begin position="354"/>
        <end position="379"/>
    </location>
</feature>
<feature type="region of interest" description="Disordered" evidence="6">
    <location>
        <begin position="1"/>
        <end position="38"/>
    </location>
</feature>
<feature type="transmembrane region" description="Helical" evidence="7">
    <location>
        <begin position="470"/>
        <end position="491"/>
    </location>
</feature>
<dbReference type="GO" id="GO:1990961">
    <property type="term" value="P:xenobiotic detoxification by transmembrane export across the plasma membrane"/>
    <property type="evidence" value="ECO:0007669"/>
    <property type="project" value="InterPro"/>
</dbReference>
<protein>
    <submittedName>
        <fullName evidence="8">Ethionine resistance protein</fullName>
    </submittedName>
</protein>
<dbReference type="GO" id="GO:0015297">
    <property type="term" value="F:antiporter activity"/>
    <property type="evidence" value="ECO:0007669"/>
    <property type="project" value="InterPro"/>
</dbReference>
<dbReference type="InterPro" id="IPR002528">
    <property type="entry name" value="MATE_fam"/>
</dbReference>
<evidence type="ECO:0000313" key="9">
    <source>
        <dbReference type="Proteomes" id="UP001151582"/>
    </source>
</evidence>
<evidence type="ECO:0000313" key="8">
    <source>
        <dbReference type="EMBL" id="KAJ1980447.1"/>
    </source>
</evidence>
<organism evidence="8 9">
    <name type="scientific">Dimargaris verticillata</name>
    <dbReference type="NCBI Taxonomy" id="2761393"/>
    <lineage>
        <taxon>Eukaryota</taxon>
        <taxon>Fungi</taxon>
        <taxon>Fungi incertae sedis</taxon>
        <taxon>Zoopagomycota</taxon>
        <taxon>Kickxellomycotina</taxon>
        <taxon>Dimargaritomycetes</taxon>
        <taxon>Dimargaritales</taxon>
        <taxon>Dimargaritaceae</taxon>
        <taxon>Dimargaris</taxon>
    </lineage>
</organism>
<dbReference type="PANTHER" id="PTHR11206">
    <property type="entry name" value="MULTIDRUG RESISTANCE PROTEIN"/>
    <property type="match status" value="1"/>
</dbReference>
<evidence type="ECO:0000256" key="2">
    <source>
        <dbReference type="ARBA" id="ARBA00010199"/>
    </source>
</evidence>
<evidence type="ECO:0000256" key="1">
    <source>
        <dbReference type="ARBA" id="ARBA00004141"/>
    </source>
</evidence>